<accession>A0AAF0JUF4</accession>
<evidence type="ECO:0000256" key="1">
    <source>
        <dbReference type="SAM" id="Phobius"/>
    </source>
</evidence>
<keyword evidence="1" id="KW-0472">Membrane</keyword>
<dbReference type="AlphaFoldDB" id="A0AAF0JUF4"/>
<feature type="transmembrane region" description="Helical" evidence="1">
    <location>
        <begin position="59"/>
        <end position="85"/>
    </location>
</feature>
<feature type="transmembrane region" description="Helical" evidence="1">
    <location>
        <begin position="15"/>
        <end position="38"/>
    </location>
</feature>
<evidence type="ECO:0000313" key="2">
    <source>
        <dbReference type="EMBL" id="WFN37738.1"/>
    </source>
</evidence>
<gene>
    <name evidence="2" type="ORF">L1994_04955</name>
</gene>
<keyword evidence="1" id="KW-1133">Transmembrane helix</keyword>
<organism evidence="2 3">
    <name type="scientific">Methanomicrobium antiquum</name>
    <dbReference type="NCBI Taxonomy" id="487686"/>
    <lineage>
        <taxon>Archaea</taxon>
        <taxon>Methanobacteriati</taxon>
        <taxon>Methanobacteriota</taxon>
        <taxon>Stenosarchaea group</taxon>
        <taxon>Methanomicrobia</taxon>
        <taxon>Methanomicrobiales</taxon>
        <taxon>Methanomicrobiaceae</taxon>
        <taxon>Methanomicrobium</taxon>
    </lineage>
</organism>
<proteinExistence type="predicted"/>
<protein>
    <submittedName>
        <fullName evidence="2">Uncharacterized protein</fullName>
    </submittedName>
</protein>
<sequence length="118" mass="13098">MTEILYISVISSAKVSAVISFIAGVIFSVIFTVPAAIYSQNTYFTDYSIISGTDILISLLTEMLIFTLFISFFGCIICTAFSFIYNQIAPVIGGFEIDLIDEEIYIEEIAEEDPIGYE</sequence>
<reference evidence="2" key="1">
    <citation type="submission" date="2022-01" db="EMBL/GenBank/DDBJ databases">
        <title>Complete genome of Methanomicrobium antiquum DSM 21220.</title>
        <authorList>
            <person name="Chen S.-C."/>
            <person name="You Y.-T."/>
            <person name="Zhou Y.-Z."/>
            <person name="Lai M.-C."/>
        </authorList>
    </citation>
    <scope>NUCLEOTIDE SEQUENCE</scope>
    <source>
        <strain evidence="2">DSM 21220</strain>
    </source>
</reference>
<keyword evidence="1" id="KW-0812">Transmembrane</keyword>
<dbReference type="GeneID" id="79949723"/>
<name>A0AAF0JUF4_9EURY</name>
<dbReference type="KEGG" id="manq:L1994_04955"/>
<dbReference type="EMBL" id="CP091092">
    <property type="protein sequence ID" value="WFN37738.1"/>
    <property type="molecule type" value="Genomic_DNA"/>
</dbReference>
<evidence type="ECO:0000313" key="3">
    <source>
        <dbReference type="Proteomes" id="UP001218895"/>
    </source>
</evidence>
<keyword evidence="3" id="KW-1185">Reference proteome</keyword>
<dbReference type="Proteomes" id="UP001218895">
    <property type="component" value="Chromosome"/>
</dbReference>
<dbReference type="RefSeq" id="WP_278100578.1">
    <property type="nucleotide sequence ID" value="NZ_CP091092.1"/>
</dbReference>